<dbReference type="AlphaFoldDB" id="A0A3P7PTD1"/>
<dbReference type="Proteomes" id="UP000279029">
    <property type="component" value="Chromosome"/>
</dbReference>
<dbReference type="SMART" id="SM00471">
    <property type="entry name" value="HDc"/>
    <property type="match status" value="1"/>
</dbReference>
<dbReference type="InterPro" id="IPR006675">
    <property type="entry name" value="HDIG_dom"/>
</dbReference>
<evidence type="ECO:0000313" key="2">
    <source>
        <dbReference type="EMBL" id="VDN46481.1"/>
    </source>
</evidence>
<keyword evidence="3" id="KW-1185">Reference proteome</keyword>
<dbReference type="SUPFAM" id="SSF109604">
    <property type="entry name" value="HD-domain/PDEase-like"/>
    <property type="match status" value="1"/>
</dbReference>
<dbReference type="KEGG" id="cbar:PATL70BA_0618"/>
<dbReference type="Gene3D" id="1.10.3210.10">
    <property type="entry name" value="Hypothetical protein af1432"/>
    <property type="match status" value="1"/>
</dbReference>
<gene>
    <name evidence="2" type="ORF">PATL70BA_0618</name>
</gene>
<accession>A0A3P7PTD1</accession>
<name>A0A3P7PTD1_9FIRM</name>
<dbReference type="NCBIfam" id="TIGR00277">
    <property type="entry name" value="HDIG"/>
    <property type="match status" value="1"/>
</dbReference>
<dbReference type="InterPro" id="IPR006674">
    <property type="entry name" value="HD_domain"/>
</dbReference>
<reference evidence="2 3" key="1">
    <citation type="submission" date="2018-09" db="EMBL/GenBank/DDBJ databases">
        <authorList>
            <person name="Postec A."/>
        </authorList>
    </citation>
    <scope>NUCLEOTIDE SEQUENCE [LARGE SCALE GENOMIC DNA]</scope>
    <source>
        <strain evidence="2">70B-A</strain>
    </source>
</reference>
<evidence type="ECO:0000259" key="1">
    <source>
        <dbReference type="PROSITE" id="PS51831"/>
    </source>
</evidence>
<dbReference type="InterPro" id="IPR003607">
    <property type="entry name" value="HD/PDEase_dom"/>
</dbReference>
<organism evidence="2 3">
    <name type="scientific">Petrocella atlantisensis</name>
    <dbReference type="NCBI Taxonomy" id="2173034"/>
    <lineage>
        <taxon>Bacteria</taxon>
        <taxon>Bacillati</taxon>
        <taxon>Bacillota</taxon>
        <taxon>Clostridia</taxon>
        <taxon>Lachnospirales</taxon>
        <taxon>Vallitaleaceae</taxon>
        <taxon>Petrocella</taxon>
    </lineage>
</organism>
<dbReference type="RefSeq" id="WP_125135985.1">
    <property type="nucleotide sequence ID" value="NZ_LR130778.1"/>
</dbReference>
<dbReference type="PROSITE" id="PS51831">
    <property type="entry name" value="HD"/>
    <property type="match status" value="1"/>
</dbReference>
<protein>
    <recommendedName>
        <fullName evidence="1">HD domain-containing protein</fullName>
    </recommendedName>
</protein>
<dbReference type="OrthoDB" id="1669667at2"/>
<proteinExistence type="predicted"/>
<dbReference type="EMBL" id="LR130778">
    <property type="protein sequence ID" value="VDN46481.1"/>
    <property type="molecule type" value="Genomic_DNA"/>
</dbReference>
<evidence type="ECO:0000313" key="3">
    <source>
        <dbReference type="Proteomes" id="UP000279029"/>
    </source>
</evidence>
<sequence>MKKIQNIYDHKDYQHYLNEINKMEISRVYCKHDMAHFLDVARIAWIMCLENALKYDKTWVYACGLLHDIGRGCQYATGEPHEIASVRIAKGILEDAGFEGDAIKVILKAIANHKNETISNQLDLDGILYRADKASRACYTCGSIEACNWSNDKKNLKIEV</sequence>
<dbReference type="Pfam" id="PF01966">
    <property type="entry name" value="HD"/>
    <property type="match status" value="1"/>
</dbReference>
<feature type="domain" description="HD" evidence="1">
    <location>
        <begin position="33"/>
        <end position="137"/>
    </location>
</feature>